<dbReference type="Gene3D" id="1.20.1740.10">
    <property type="entry name" value="Amino acid/polyamine transporter I"/>
    <property type="match status" value="1"/>
</dbReference>
<evidence type="ECO:0000256" key="1">
    <source>
        <dbReference type="ARBA" id="ARBA00004651"/>
    </source>
</evidence>
<feature type="compositionally biased region" description="Polar residues" evidence="6">
    <location>
        <begin position="1"/>
        <end position="10"/>
    </location>
</feature>
<evidence type="ECO:0000256" key="4">
    <source>
        <dbReference type="ARBA" id="ARBA00022989"/>
    </source>
</evidence>
<dbReference type="InterPro" id="IPR002293">
    <property type="entry name" value="AA/rel_permease1"/>
</dbReference>
<feature type="transmembrane region" description="Helical" evidence="7">
    <location>
        <begin position="68"/>
        <end position="90"/>
    </location>
</feature>
<comment type="caution">
    <text evidence="8">The sequence shown here is derived from an EMBL/GenBank/DDBJ whole genome shotgun (WGS) entry which is preliminary data.</text>
</comment>
<keyword evidence="4 7" id="KW-1133">Transmembrane helix</keyword>
<dbReference type="PANTHER" id="PTHR42770">
    <property type="entry name" value="AMINO ACID TRANSPORTER-RELATED"/>
    <property type="match status" value="1"/>
</dbReference>
<reference evidence="9" key="1">
    <citation type="journal article" date="2019" name="Int. J. Syst. Evol. Microbiol.">
        <title>The Global Catalogue of Microorganisms (GCM) 10K type strain sequencing project: providing services to taxonomists for standard genome sequencing and annotation.</title>
        <authorList>
            <consortium name="The Broad Institute Genomics Platform"/>
            <consortium name="The Broad Institute Genome Sequencing Center for Infectious Disease"/>
            <person name="Wu L."/>
            <person name="Ma J."/>
        </authorList>
    </citation>
    <scope>NUCLEOTIDE SEQUENCE [LARGE SCALE GENOMIC DNA]</scope>
    <source>
        <strain evidence="9">CCUG 52478</strain>
    </source>
</reference>
<feature type="transmembrane region" description="Helical" evidence="7">
    <location>
        <begin position="306"/>
        <end position="332"/>
    </location>
</feature>
<dbReference type="Proteomes" id="UP001597229">
    <property type="component" value="Unassembled WGS sequence"/>
</dbReference>
<feature type="transmembrane region" description="Helical" evidence="7">
    <location>
        <begin position="141"/>
        <end position="165"/>
    </location>
</feature>
<keyword evidence="2" id="KW-1003">Cell membrane</keyword>
<feature type="transmembrane region" description="Helical" evidence="7">
    <location>
        <begin position="111"/>
        <end position="135"/>
    </location>
</feature>
<sequence length="486" mass="50822">MAELNPQGTPLENLVDEPAPAGATGRYQQELARSLTMRENILITLSSVTPASSVFIIVPAILLGVGGASVLTLVLAAIAAVFVGVCYAELSATYPVTGGEYTWAARLLGRPLGFATFLLTLVSGILIISVIALGTGDYLGAAWSGLSGSWVGVGVIVVTTVVSILDIRTNAWVTGIFLATELLALVVLTLLGFLHPQRGLDSFFSAQVAGPDGLHGVGVAAVVALLPVALFAFNGYGAAVYYVEETKDANRTIGRVILMSLVVTAVVEIVPLAAVVIGAPSMSALLGSDAPMNYFLVARGGQALNVVISVGIALAIVNAVIAIIIQIARLVYASARDRSWPGPVDDVLGKVHPRYRSPANATLLVGGLSVLAAVFIPLSWLITATGASVAVVYLVVGACALRLRRPGVASSRGYRMPLWPLPPLLLIAGMLYVCVQVAKDTPSQLAISLGTMALGLVYYLGYIHPRRGERWTLPDPVEEEIEGSRH</sequence>
<feature type="transmembrane region" description="Helical" evidence="7">
    <location>
        <begin position="172"/>
        <end position="194"/>
    </location>
</feature>
<evidence type="ECO:0000256" key="6">
    <source>
        <dbReference type="SAM" id="MobiDB-lite"/>
    </source>
</evidence>
<evidence type="ECO:0000256" key="7">
    <source>
        <dbReference type="SAM" id="Phobius"/>
    </source>
</evidence>
<keyword evidence="5 7" id="KW-0472">Membrane</keyword>
<dbReference type="Pfam" id="PF13520">
    <property type="entry name" value="AA_permease_2"/>
    <property type="match status" value="1"/>
</dbReference>
<gene>
    <name evidence="8" type="ORF">ACFQ3F_13470</name>
</gene>
<feature type="transmembrane region" description="Helical" evidence="7">
    <location>
        <begin position="444"/>
        <end position="463"/>
    </location>
</feature>
<feature type="transmembrane region" description="Helical" evidence="7">
    <location>
        <begin position="256"/>
        <end position="286"/>
    </location>
</feature>
<dbReference type="RefSeq" id="WP_367918953.1">
    <property type="nucleotide sequence ID" value="NZ_BAABAC010000017.1"/>
</dbReference>
<feature type="region of interest" description="Disordered" evidence="6">
    <location>
        <begin position="1"/>
        <end position="21"/>
    </location>
</feature>
<evidence type="ECO:0000313" key="9">
    <source>
        <dbReference type="Proteomes" id="UP001597229"/>
    </source>
</evidence>
<evidence type="ECO:0000256" key="2">
    <source>
        <dbReference type="ARBA" id="ARBA00022475"/>
    </source>
</evidence>
<dbReference type="EMBL" id="JBHTLX010000018">
    <property type="protein sequence ID" value="MFD1248804.1"/>
    <property type="molecule type" value="Genomic_DNA"/>
</dbReference>
<name>A0ABW3W318_9ACTN</name>
<feature type="transmembrane region" description="Helical" evidence="7">
    <location>
        <begin position="386"/>
        <end position="404"/>
    </location>
</feature>
<accession>A0ABW3W318</accession>
<feature type="transmembrane region" description="Helical" evidence="7">
    <location>
        <begin position="214"/>
        <end position="244"/>
    </location>
</feature>
<protein>
    <submittedName>
        <fullName evidence="8">APC family permease</fullName>
    </submittedName>
</protein>
<evidence type="ECO:0000256" key="5">
    <source>
        <dbReference type="ARBA" id="ARBA00023136"/>
    </source>
</evidence>
<dbReference type="PIRSF" id="PIRSF006060">
    <property type="entry name" value="AA_transporter"/>
    <property type="match status" value="1"/>
</dbReference>
<keyword evidence="9" id="KW-1185">Reference proteome</keyword>
<dbReference type="InterPro" id="IPR050367">
    <property type="entry name" value="APC_superfamily"/>
</dbReference>
<feature type="transmembrane region" description="Helical" evidence="7">
    <location>
        <begin position="416"/>
        <end position="438"/>
    </location>
</feature>
<feature type="transmembrane region" description="Helical" evidence="7">
    <location>
        <begin position="361"/>
        <end position="380"/>
    </location>
</feature>
<dbReference type="PANTHER" id="PTHR42770:SF7">
    <property type="entry name" value="MEMBRANE PROTEIN"/>
    <property type="match status" value="1"/>
</dbReference>
<proteinExistence type="predicted"/>
<evidence type="ECO:0000313" key="8">
    <source>
        <dbReference type="EMBL" id="MFD1248804.1"/>
    </source>
</evidence>
<evidence type="ECO:0000256" key="3">
    <source>
        <dbReference type="ARBA" id="ARBA00022692"/>
    </source>
</evidence>
<comment type="subcellular location">
    <subcellularLocation>
        <location evidence="1">Cell membrane</location>
        <topology evidence="1">Multi-pass membrane protein</topology>
    </subcellularLocation>
</comment>
<keyword evidence="3 7" id="KW-0812">Transmembrane</keyword>
<organism evidence="8 9">
    <name type="scientific">Nocardioides ginsengisoli</name>
    <dbReference type="NCBI Taxonomy" id="363868"/>
    <lineage>
        <taxon>Bacteria</taxon>
        <taxon>Bacillati</taxon>
        <taxon>Actinomycetota</taxon>
        <taxon>Actinomycetes</taxon>
        <taxon>Propionibacteriales</taxon>
        <taxon>Nocardioidaceae</taxon>
        <taxon>Nocardioides</taxon>
    </lineage>
</organism>
<feature type="transmembrane region" description="Helical" evidence="7">
    <location>
        <begin position="41"/>
        <end position="62"/>
    </location>
</feature>